<name>W7TLW5_9STRA</name>
<feature type="chain" id="PRO_5004904392" description="ParB/Sulfiredoxin domain-containing protein" evidence="1">
    <location>
        <begin position="23"/>
        <end position="357"/>
    </location>
</feature>
<dbReference type="EMBL" id="AZIL01000354">
    <property type="protein sequence ID" value="EWM28085.1"/>
    <property type="molecule type" value="Genomic_DNA"/>
</dbReference>
<organism evidence="2 3">
    <name type="scientific">Nannochloropsis gaditana</name>
    <dbReference type="NCBI Taxonomy" id="72520"/>
    <lineage>
        <taxon>Eukaryota</taxon>
        <taxon>Sar</taxon>
        <taxon>Stramenopiles</taxon>
        <taxon>Ochrophyta</taxon>
        <taxon>Eustigmatophyceae</taxon>
        <taxon>Eustigmatales</taxon>
        <taxon>Monodopsidaceae</taxon>
        <taxon>Nannochloropsis</taxon>
    </lineage>
</organism>
<evidence type="ECO:0000256" key="1">
    <source>
        <dbReference type="SAM" id="SignalP"/>
    </source>
</evidence>
<gene>
    <name evidence="2" type="ORF">Naga_100120g24</name>
</gene>
<feature type="signal peptide" evidence="1">
    <location>
        <begin position="1"/>
        <end position="22"/>
    </location>
</feature>
<proteinExistence type="predicted"/>
<dbReference type="OrthoDB" id="204494at2759"/>
<reference evidence="2 3" key="1">
    <citation type="journal article" date="2014" name="Mol. Plant">
        <title>Chromosome Scale Genome Assembly and Transcriptome Profiling of Nannochloropsis gaditana in Nitrogen Depletion.</title>
        <authorList>
            <person name="Corteggiani Carpinelli E."/>
            <person name="Telatin A."/>
            <person name="Vitulo N."/>
            <person name="Forcato C."/>
            <person name="D'Angelo M."/>
            <person name="Schiavon R."/>
            <person name="Vezzi A."/>
            <person name="Giacometti G.M."/>
            <person name="Morosinotto T."/>
            <person name="Valle G."/>
        </authorList>
    </citation>
    <scope>NUCLEOTIDE SEQUENCE [LARGE SCALE GENOMIC DNA]</scope>
    <source>
        <strain evidence="2 3">B-31</strain>
    </source>
</reference>
<protein>
    <recommendedName>
        <fullName evidence="4">ParB/Sulfiredoxin domain-containing protein</fullName>
    </recommendedName>
</protein>
<dbReference type="AlphaFoldDB" id="W7TLW5"/>
<evidence type="ECO:0000313" key="3">
    <source>
        <dbReference type="Proteomes" id="UP000019335"/>
    </source>
</evidence>
<evidence type="ECO:0000313" key="2">
    <source>
        <dbReference type="EMBL" id="EWM28085.1"/>
    </source>
</evidence>
<comment type="caution">
    <text evidence="2">The sequence shown here is derived from an EMBL/GenBank/DDBJ whole genome shotgun (WGS) entry which is preliminary data.</text>
</comment>
<sequence length="357" mass="39964">MMARTCGYQLVAMVIFLRTCVAFVPPSSSLPPSPTLFSRSTRLSVGNVNVDFYPGLRGLFDMGNIILEEVRAGGKEAEQEMAEMAGWVKDKVRVKQQVVQQSPVILHPVFGELVKDLTYKKIYCTSVQKLASIPIWEQQRIYRAERAQLLANDIKAKLQEGKALTLPGSLTVYEMGEEIGLLDGQHRLGALKLLMDSGVLIPEAHLILVEVFPVKAQEDVKRLFTEINTAQPVSIIDMPDMADASEKEIITQTAELLRIEFSEMFKPSVNCRLPHVNIDVLRDGLFKSNVVGRTGTGNAQQLLEWVKAKNDLLAARDDAAWLRAYKGRKPEAVEKAVLKARDNHFFLGMEPNWMDVE</sequence>
<keyword evidence="1" id="KW-0732">Signal</keyword>
<keyword evidence="3" id="KW-1185">Reference proteome</keyword>
<dbReference type="Proteomes" id="UP000019335">
    <property type="component" value="Chromosome 5"/>
</dbReference>
<evidence type="ECO:0008006" key="4">
    <source>
        <dbReference type="Google" id="ProtNLM"/>
    </source>
</evidence>
<accession>W7TLW5</accession>